<dbReference type="EMBL" id="JAATJH010000005">
    <property type="protein sequence ID" value="NJC27433.1"/>
    <property type="molecule type" value="Genomic_DNA"/>
</dbReference>
<reference evidence="2 3" key="1">
    <citation type="submission" date="2020-03" db="EMBL/GenBank/DDBJ databases">
        <title>Genomic Encyclopedia of Type Strains, Phase IV (KMG-IV): sequencing the most valuable type-strain genomes for metagenomic binning, comparative biology and taxonomic classification.</title>
        <authorList>
            <person name="Goeker M."/>
        </authorList>
    </citation>
    <scope>NUCLEOTIDE SEQUENCE [LARGE SCALE GENOMIC DNA]</scope>
    <source>
        <strain evidence="2 3">DSM 105096</strain>
    </source>
</reference>
<dbReference type="RefSeq" id="WP_168038538.1">
    <property type="nucleotide sequence ID" value="NZ_JAATJH010000005.1"/>
</dbReference>
<name>A0ABX0XEX5_9BACT</name>
<feature type="domain" description="Cyclic nucleotide-binding" evidence="1">
    <location>
        <begin position="33"/>
        <end position="119"/>
    </location>
</feature>
<dbReference type="InterPro" id="IPR018490">
    <property type="entry name" value="cNMP-bd_dom_sf"/>
</dbReference>
<accession>A0ABX0XEX5</accession>
<gene>
    <name evidence="2" type="ORF">GGR27_002950</name>
</gene>
<dbReference type="SUPFAM" id="SSF51206">
    <property type="entry name" value="cAMP-binding domain-like"/>
    <property type="match status" value="1"/>
</dbReference>
<proteinExistence type="predicted"/>
<dbReference type="InterPro" id="IPR014710">
    <property type="entry name" value="RmlC-like_jellyroll"/>
</dbReference>
<dbReference type="Pfam" id="PF00027">
    <property type="entry name" value="cNMP_binding"/>
    <property type="match status" value="1"/>
</dbReference>
<evidence type="ECO:0000313" key="3">
    <source>
        <dbReference type="Proteomes" id="UP000770785"/>
    </source>
</evidence>
<keyword evidence="3" id="KW-1185">Reference proteome</keyword>
<dbReference type="Gene3D" id="2.60.120.10">
    <property type="entry name" value="Jelly Rolls"/>
    <property type="match status" value="1"/>
</dbReference>
<sequence>MRELIQLKNHLTARRKMTAGEVDVILSKFNTQRCTKGERLFTAGQTCKKLHFIVSGVIRSFIATDENKIKVIMFGFPDWWITDIDSFLNESKSVVTIDALEDSVLLSLSKTDFDDLIRTSQAFESAFRIMMQKSYVREQRRSFELIAHSSKERYLSLIGRFPDIEQQVSQKNIASYIGISPEFLSSLRRELKNSPVQS</sequence>
<dbReference type="CDD" id="cd00038">
    <property type="entry name" value="CAP_ED"/>
    <property type="match status" value="1"/>
</dbReference>
<evidence type="ECO:0000259" key="1">
    <source>
        <dbReference type="Pfam" id="PF00027"/>
    </source>
</evidence>
<dbReference type="Proteomes" id="UP000770785">
    <property type="component" value="Unassembled WGS sequence"/>
</dbReference>
<evidence type="ECO:0000313" key="2">
    <source>
        <dbReference type="EMBL" id="NJC27433.1"/>
    </source>
</evidence>
<comment type="caution">
    <text evidence="2">The sequence shown here is derived from an EMBL/GenBank/DDBJ whole genome shotgun (WGS) entry which is preliminary data.</text>
</comment>
<organism evidence="2 3">
    <name type="scientific">Neolewinella antarctica</name>
    <dbReference type="NCBI Taxonomy" id="442734"/>
    <lineage>
        <taxon>Bacteria</taxon>
        <taxon>Pseudomonadati</taxon>
        <taxon>Bacteroidota</taxon>
        <taxon>Saprospiria</taxon>
        <taxon>Saprospirales</taxon>
        <taxon>Lewinellaceae</taxon>
        <taxon>Neolewinella</taxon>
    </lineage>
</organism>
<dbReference type="InterPro" id="IPR000595">
    <property type="entry name" value="cNMP-bd_dom"/>
</dbReference>
<protein>
    <submittedName>
        <fullName evidence="2">CRP-like cAMP-binding protein</fullName>
    </submittedName>
</protein>